<keyword evidence="13 25" id="KW-0547">Nucleotide-binding</keyword>
<dbReference type="Pfam" id="PF00560">
    <property type="entry name" value="LRR_1"/>
    <property type="match status" value="1"/>
</dbReference>
<evidence type="ECO:0000256" key="24">
    <source>
        <dbReference type="ARBA" id="ARBA00072040"/>
    </source>
</evidence>
<keyword evidence="18" id="KW-0675">Receptor</keyword>
<keyword evidence="12" id="KW-0677">Repeat</keyword>
<evidence type="ECO:0000256" key="12">
    <source>
        <dbReference type="ARBA" id="ARBA00022737"/>
    </source>
</evidence>
<organism evidence="29 30">
    <name type="scientific">Dioscorea cayennensis subsp. rotundata</name>
    <name type="common">White Guinea yam</name>
    <name type="synonym">Dioscorea rotundata</name>
    <dbReference type="NCBI Taxonomy" id="55577"/>
    <lineage>
        <taxon>Eukaryota</taxon>
        <taxon>Viridiplantae</taxon>
        <taxon>Streptophyta</taxon>
        <taxon>Embryophyta</taxon>
        <taxon>Tracheophyta</taxon>
        <taxon>Spermatophyta</taxon>
        <taxon>Magnoliopsida</taxon>
        <taxon>Liliopsida</taxon>
        <taxon>Dioscoreales</taxon>
        <taxon>Dioscoreaceae</taxon>
        <taxon>Dioscorea</taxon>
    </lineage>
</organism>
<evidence type="ECO:0000313" key="29">
    <source>
        <dbReference type="Proteomes" id="UP001515500"/>
    </source>
</evidence>
<evidence type="ECO:0000256" key="8">
    <source>
        <dbReference type="ARBA" id="ARBA00022614"/>
    </source>
</evidence>
<comment type="catalytic activity">
    <reaction evidence="21">
        <text>L-seryl-[protein] + ATP = O-phospho-L-seryl-[protein] + ADP + H(+)</text>
        <dbReference type="Rhea" id="RHEA:17989"/>
        <dbReference type="Rhea" id="RHEA-COMP:9863"/>
        <dbReference type="Rhea" id="RHEA-COMP:11604"/>
        <dbReference type="ChEBI" id="CHEBI:15378"/>
        <dbReference type="ChEBI" id="CHEBI:29999"/>
        <dbReference type="ChEBI" id="CHEBI:30616"/>
        <dbReference type="ChEBI" id="CHEBI:83421"/>
        <dbReference type="ChEBI" id="CHEBI:456216"/>
        <dbReference type="EC" id="2.7.11.1"/>
    </reaction>
</comment>
<dbReference type="AlphaFoldDB" id="A0AB40CSE3"/>
<dbReference type="FunFam" id="3.80.10.10:FF:000041">
    <property type="entry name" value="LRR receptor-like serine/threonine-protein kinase ERECTA"/>
    <property type="match status" value="1"/>
</dbReference>
<dbReference type="GO" id="GO:0005524">
    <property type="term" value="F:ATP binding"/>
    <property type="evidence" value="ECO:0007669"/>
    <property type="project" value="UniProtKB-UniRule"/>
</dbReference>
<keyword evidence="5" id="KW-1003">Cell membrane</keyword>
<dbReference type="Gene3D" id="3.30.200.20">
    <property type="entry name" value="Phosphorylase Kinase, domain 1"/>
    <property type="match status" value="1"/>
</dbReference>
<evidence type="ECO:0000256" key="5">
    <source>
        <dbReference type="ARBA" id="ARBA00022475"/>
    </source>
</evidence>
<dbReference type="InterPro" id="IPR032675">
    <property type="entry name" value="LRR_dom_sf"/>
</dbReference>
<keyword evidence="29" id="KW-1185">Reference proteome</keyword>
<evidence type="ECO:0000256" key="21">
    <source>
        <dbReference type="ARBA" id="ARBA00048679"/>
    </source>
</evidence>
<keyword evidence="9" id="KW-0808">Transferase</keyword>
<dbReference type="Gene3D" id="3.80.10.10">
    <property type="entry name" value="Ribonuclease Inhibitor"/>
    <property type="match status" value="1"/>
</dbReference>
<comment type="function">
    <text evidence="22">Receptor kinase that detects X.oryzae pv. oryzae protein Ax21 to promote innate immunity. Following X.oryzae pv. oryzae protein Ax21 detection, undergoes cleavage, releasing the processed protein kinase Xa21 chain.</text>
</comment>
<dbReference type="Pfam" id="PF23598">
    <property type="entry name" value="LRR_14"/>
    <property type="match status" value="1"/>
</dbReference>
<dbReference type="Gene3D" id="1.10.510.10">
    <property type="entry name" value="Transferase(Phosphotransferase) domain 1"/>
    <property type="match status" value="1"/>
</dbReference>
<dbReference type="Proteomes" id="UP001515500">
    <property type="component" value="Chromosome 17"/>
</dbReference>
<dbReference type="PANTHER" id="PTHR27008">
    <property type="entry name" value="OS04G0122200 PROTEIN"/>
    <property type="match status" value="1"/>
</dbReference>
<evidence type="ECO:0000256" key="25">
    <source>
        <dbReference type="PROSITE-ProRule" id="PRU10141"/>
    </source>
</evidence>
<evidence type="ECO:0000256" key="4">
    <source>
        <dbReference type="ARBA" id="ARBA00012513"/>
    </source>
</evidence>
<dbReference type="InterPro" id="IPR001611">
    <property type="entry name" value="Leu-rich_rpt"/>
</dbReference>
<feature type="transmembrane region" description="Helical" evidence="27">
    <location>
        <begin position="284"/>
        <end position="305"/>
    </location>
</feature>
<dbReference type="FunFam" id="3.30.200.20:FF:000432">
    <property type="entry name" value="LRR receptor-like serine/threonine-protein kinase EFR"/>
    <property type="match status" value="1"/>
</dbReference>
<dbReference type="PROSITE" id="PS50011">
    <property type="entry name" value="PROTEIN_KINASE_DOM"/>
    <property type="match status" value="1"/>
</dbReference>
<evidence type="ECO:0000256" key="22">
    <source>
        <dbReference type="ARBA" id="ARBA00054320"/>
    </source>
</evidence>
<gene>
    <name evidence="30" type="primary">LOC120280297</name>
</gene>
<dbReference type="SUPFAM" id="SSF56112">
    <property type="entry name" value="Protein kinase-like (PK-like)"/>
    <property type="match status" value="1"/>
</dbReference>
<dbReference type="InterPro" id="IPR011009">
    <property type="entry name" value="Kinase-like_dom_sf"/>
</dbReference>
<keyword evidence="17 27" id="KW-0472">Membrane</keyword>
<keyword evidence="16 27" id="KW-1133">Transmembrane helix</keyword>
<dbReference type="InterPro" id="IPR008271">
    <property type="entry name" value="Ser/Thr_kinase_AS"/>
</dbReference>
<name>A0AB40CSE3_DIOCR</name>
<evidence type="ECO:0000256" key="23">
    <source>
        <dbReference type="ARBA" id="ARBA00056628"/>
    </source>
</evidence>
<evidence type="ECO:0000256" key="2">
    <source>
        <dbReference type="ARBA" id="ARBA00004389"/>
    </source>
</evidence>
<dbReference type="Pfam" id="PF00069">
    <property type="entry name" value="Pkinase"/>
    <property type="match status" value="1"/>
</dbReference>
<evidence type="ECO:0000256" key="11">
    <source>
        <dbReference type="ARBA" id="ARBA00022729"/>
    </source>
</evidence>
<keyword evidence="15 25" id="KW-0067">ATP-binding</keyword>
<evidence type="ECO:0000256" key="19">
    <source>
        <dbReference type="ARBA" id="ARBA00023180"/>
    </source>
</evidence>
<evidence type="ECO:0000256" key="13">
    <source>
        <dbReference type="ARBA" id="ARBA00022741"/>
    </source>
</evidence>
<dbReference type="FunFam" id="1.10.510.10:FF:000358">
    <property type="entry name" value="Putative leucine-rich repeat receptor-like serine/threonine-protein kinase"/>
    <property type="match status" value="1"/>
</dbReference>
<evidence type="ECO:0000313" key="30">
    <source>
        <dbReference type="RefSeq" id="XP_039143006.1"/>
    </source>
</evidence>
<comment type="subcellular location">
    <subcellularLocation>
        <location evidence="1">Cell membrane</location>
        <topology evidence="1">Single-pass membrane protein</topology>
    </subcellularLocation>
    <subcellularLocation>
        <location evidence="2">Endoplasmic reticulum membrane</location>
        <topology evidence="2">Single-pass membrane protein</topology>
    </subcellularLocation>
</comment>
<dbReference type="CDD" id="cd14066">
    <property type="entry name" value="STKc_IRAK"/>
    <property type="match status" value="1"/>
</dbReference>
<dbReference type="EC" id="2.7.11.1" evidence="4"/>
<keyword evidence="8" id="KW-0433">Leucine-rich repeat</keyword>
<dbReference type="FunFam" id="3.80.10.10:FF:000111">
    <property type="entry name" value="LRR receptor-like serine/threonine-protein kinase ERECTA"/>
    <property type="match status" value="1"/>
</dbReference>
<dbReference type="InterPro" id="IPR051809">
    <property type="entry name" value="Plant_receptor-like_S/T_kinase"/>
</dbReference>
<keyword evidence="14" id="KW-0418">Kinase</keyword>
<accession>A0AB40CSE3</accession>
<reference evidence="30" key="1">
    <citation type="submission" date="2025-08" db="UniProtKB">
        <authorList>
            <consortium name="RefSeq"/>
        </authorList>
    </citation>
    <scope>IDENTIFICATION</scope>
</reference>
<evidence type="ECO:0000256" key="20">
    <source>
        <dbReference type="ARBA" id="ARBA00047899"/>
    </source>
</evidence>
<protein>
    <recommendedName>
        <fullName evidence="24">Receptor kinase-like protein Xa21</fullName>
        <ecNumber evidence="4">2.7.11.1</ecNumber>
    </recommendedName>
</protein>
<dbReference type="RefSeq" id="XP_039143006.1">
    <property type="nucleotide sequence ID" value="XM_039287072.1"/>
</dbReference>
<feature type="region of interest" description="Disordered" evidence="26">
    <location>
        <begin position="661"/>
        <end position="681"/>
    </location>
</feature>
<comment type="function">
    <text evidence="23">The processed protein kinase Xa21 chain released by protein cleavage after X.oryzae pv. oryzae protein Ax21 detection translocates into the nucleus where it can bind and regulate WRKY62, a transcription factor. Confers resistance to the bacterial pathogen X.oryzae pv. oryzae (Xoo).</text>
</comment>
<dbReference type="PROSITE" id="PS00108">
    <property type="entry name" value="PROTEIN_KINASE_ST"/>
    <property type="match status" value="1"/>
</dbReference>
<keyword evidence="6" id="KW-0723">Serine/threonine-protein kinase</keyword>
<keyword evidence="19" id="KW-0325">Glycoprotein</keyword>
<proteinExistence type="inferred from homology"/>
<evidence type="ECO:0000256" key="16">
    <source>
        <dbReference type="ARBA" id="ARBA00022989"/>
    </source>
</evidence>
<evidence type="ECO:0000259" key="28">
    <source>
        <dbReference type="PROSITE" id="PS50011"/>
    </source>
</evidence>
<evidence type="ECO:0000256" key="3">
    <source>
        <dbReference type="ARBA" id="ARBA00009592"/>
    </source>
</evidence>
<sequence length="681" mass="75545">MLQWLVLANNHFSGVLPIDIGRYVNLQNLDMKQNLFISGDIPPSIGNLQNLQLLDLSTNNFSQLIPDSLGNLTQLSELYLGGNILQGSIPTSLGNLQSLRHFDLSYNNLSGRIPKEVVSIASITTFFGLSHNSLTGPLPSEIGTLKNVIELDVSENHLSGEIPISIGKCQLLKRLYINGNSFQGIIPSSMSDLKGIEELDLSRNNFSGSIPQFLTDFKFLHYLNLSFNEFNGDVPKGGVFDNVTGVSVQGNDNICGGNQVLHLPQCNIESKNKKGHWKSLKLKVILSVSLVLVFLLLLIISLILIRHWKQKSKLKSQSKIPGEQQQFMKVSYAELLRSTEEFSPANLIGVGSYGSVYKGIMDLDGEKVIAVKVLNLQQRGASKSFIAECEALRNIRHRNLIKILTSCSSVDFKGNDFKALVFEYMPNGSLEQWLHPTEDEQSQVRSLSFIKRLKIAINIATALDYLHHHSSMQIVHCDLKPSNVLLDENMTAHVGDFGLARLLDNKIPKPSSRHSNSSTGTMKGTIGYVAPEYGVANQVSPHGDVYSYGIVLLEMFTGRRPVQEIFREGLSLHSFVEMALPERVKEVTDQRLLDFDDDDDDEENSEIEAMLDSLTSVLKIGLVCSNERVTDRMSMGDVVNGLHGIKDSFLCSKTRANRANRANLKGEGSSQTSVLERKRMS</sequence>
<dbReference type="SUPFAM" id="SSF52058">
    <property type="entry name" value="L domain-like"/>
    <property type="match status" value="1"/>
</dbReference>
<evidence type="ECO:0000256" key="17">
    <source>
        <dbReference type="ARBA" id="ARBA00023136"/>
    </source>
</evidence>
<evidence type="ECO:0000256" key="10">
    <source>
        <dbReference type="ARBA" id="ARBA00022692"/>
    </source>
</evidence>
<keyword evidence="10 27" id="KW-0812">Transmembrane</keyword>
<comment type="similarity">
    <text evidence="3">Belongs to the RLP family.</text>
</comment>
<dbReference type="GO" id="GO:0004674">
    <property type="term" value="F:protein serine/threonine kinase activity"/>
    <property type="evidence" value="ECO:0007669"/>
    <property type="project" value="UniProtKB-KW"/>
</dbReference>
<evidence type="ECO:0000256" key="15">
    <source>
        <dbReference type="ARBA" id="ARBA00022840"/>
    </source>
</evidence>
<dbReference type="GO" id="GO:0005789">
    <property type="term" value="C:endoplasmic reticulum membrane"/>
    <property type="evidence" value="ECO:0007669"/>
    <property type="project" value="UniProtKB-SubCell"/>
</dbReference>
<dbReference type="GeneID" id="120280297"/>
<keyword evidence="7" id="KW-0597">Phosphoprotein</keyword>
<dbReference type="Pfam" id="PF13855">
    <property type="entry name" value="LRR_8"/>
    <property type="match status" value="1"/>
</dbReference>
<dbReference type="InterPro" id="IPR017441">
    <property type="entry name" value="Protein_kinase_ATP_BS"/>
</dbReference>
<evidence type="ECO:0000256" key="27">
    <source>
        <dbReference type="SAM" id="Phobius"/>
    </source>
</evidence>
<comment type="catalytic activity">
    <reaction evidence="20">
        <text>L-threonyl-[protein] + ATP = O-phospho-L-threonyl-[protein] + ADP + H(+)</text>
        <dbReference type="Rhea" id="RHEA:46608"/>
        <dbReference type="Rhea" id="RHEA-COMP:11060"/>
        <dbReference type="Rhea" id="RHEA-COMP:11605"/>
        <dbReference type="ChEBI" id="CHEBI:15378"/>
        <dbReference type="ChEBI" id="CHEBI:30013"/>
        <dbReference type="ChEBI" id="CHEBI:30616"/>
        <dbReference type="ChEBI" id="CHEBI:61977"/>
        <dbReference type="ChEBI" id="CHEBI:456216"/>
        <dbReference type="EC" id="2.7.11.1"/>
    </reaction>
</comment>
<evidence type="ECO:0000256" key="9">
    <source>
        <dbReference type="ARBA" id="ARBA00022679"/>
    </source>
</evidence>
<dbReference type="InterPro" id="IPR000719">
    <property type="entry name" value="Prot_kinase_dom"/>
</dbReference>
<evidence type="ECO:0000256" key="6">
    <source>
        <dbReference type="ARBA" id="ARBA00022527"/>
    </source>
</evidence>
<evidence type="ECO:0000256" key="7">
    <source>
        <dbReference type="ARBA" id="ARBA00022553"/>
    </source>
</evidence>
<dbReference type="GO" id="GO:0005886">
    <property type="term" value="C:plasma membrane"/>
    <property type="evidence" value="ECO:0007669"/>
    <property type="project" value="UniProtKB-SubCell"/>
</dbReference>
<evidence type="ECO:0000256" key="1">
    <source>
        <dbReference type="ARBA" id="ARBA00004162"/>
    </source>
</evidence>
<dbReference type="PANTHER" id="PTHR27008:SF596">
    <property type="entry name" value="OS02G0215500 PROTEIN"/>
    <property type="match status" value="1"/>
</dbReference>
<dbReference type="SMART" id="SM00220">
    <property type="entry name" value="S_TKc"/>
    <property type="match status" value="1"/>
</dbReference>
<dbReference type="PROSITE" id="PS00107">
    <property type="entry name" value="PROTEIN_KINASE_ATP"/>
    <property type="match status" value="1"/>
</dbReference>
<keyword evidence="11" id="KW-0732">Signal</keyword>
<evidence type="ECO:0000256" key="26">
    <source>
        <dbReference type="SAM" id="MobiDB-lite"/>
    </source>
</evidence>
<evidence type="ECO:0000256" key="14">
    <source>
        <dbReference type="ARBA" id="ARBA00022777"/>
    </source>
</evidence>
<feature type="domain" description="Protein kinase" evidence="28">
    <location>
        <begin position="342"/>
        <end position="650"/>
    </location>
</feature>
<feature type="binding site" evidence="25">
    <location>
        <position position="372"/>
    </location>
    <ligand>
        <name>ATP</name>
        <dbReference type="ChEBI" id="CHEBI:30616"/>
    </ligand>
</feature>
<evidence type="ECO:0000256" key="18">
    <source>
        <dbReference type="ARBA" id="ARBA00023170"/>
    </source>
</evidence>
<dbReference type="InterPro" id="IPR055414">
    <property type="entry name" value="LRR_R13L4/SHOC2-like"/>
</dbReference>